<sequence length="88" mass="9472">MKVTEMLSDLTTLYIADPKSALALVNAQRSGGDPTAEAGTTLQEDDADLKRAKDLVELHAEVKVAHADGTDEQLEDARHAVAMVLRDL</sequence>
<evidence type="ECO:0000313" key="2">
    <source>
        <dbReference type="Proteomes" id="UP001274830"/>
    </source>
</evidence>
<dbReference type="EMBL" id="JAUTXT010000045">
    <property type="protein sequence ID" value="KAK3671278.1"/>
    <property type="molecule type" value="Genomic_DNA"/>
</dbReference>
<keyword evidence="2" id="KW-1185">Reference proteome</keyword>
<evidence type="ECO:0000313" key="1">
    <source>
        <dbReference type="EMBL" id="KAK3671278.1"/>
    </source>
</evidence>
<gene>
    <name evidence="1" type="ORF">LTR78_008913</name>
</gene>
<protein>
    <submittedName>
        <fullName evidence="1">Uncharacterized protein</fullName>
    </submittedName>
</protein>
<accession>A0AAE0TSN3</accession>
<reference evidence="1" key="1">
    <citation type="submission" date="2023-07" db="EMBL/GenBank/DDBJ databases">
        <title>Black Yeasts Isolated from many extreme environments.</title>
        <authorList>
            <person name="Coleine C."/>
            <person name="Stajich J.E."/>
            <person name="Selbmann L."/>
        </authorList>
    </citation>
    <scope>NUCLEOTIDE SEQUENCE</scope>
    <source>
        <strain evidence="1">CCFEE 5485</strain>
    </source>
</reference>
<name>A0AAE0TSN3_9PEZI</name>
<organism evidence="1 2">
    <name type="scientific">Recurvomyces mirabilis</name>
    <dbReference type="NCBI Taxonomy" id="574656"/>
    <lineage>
        <taxon>Eukaryota</taxon>
        <taxon>Fungi</taxon>
        <taxon>Dikarya</taxon>
        <taxon>Ascomycota</taxon>
        <taxon>Pezizomycotina</taxon>
        <taxon>Dothideomycetes</taxon>
        <taxon>Dothideomycetidae</taxon>
        <taxon>Mycosphaerellales</taxon>
        <taxon>Teratosphaeriaceae</taxon>
        <taxon>Recurvomyces</taxon>
    </lineage>
</organism>
<comment type="caution">
    <text evidence="1">The sequence shown here is derived from an EMBL/GenBank/DDBJ whole genome shotgun (WGS) entry which is preliminary data.</text>
</comment>
<dbReference type="Proteomes" id="UP001274830">
    <property type="component" value="Unassembled WGS sequence"/>
</dbReference>
<proteinExistence type="predicted"/>
<dbReference type="AlphaFoldDB" id="A0AAE0TSN3"/>